<evidence type="ECO:0000256" key="1">
    <source>
        <dbReference type="ARBA" id="ARBA00023002"/>
    </source>
</evidence>
<evidence type="ECO:0000313" key="4">
    <source>
        <dbReference type="Proteomes" id="UP001157160"/>
    </source>
</evidence>
<keyword evidence="4" id="KW-1185">Reference proteome</keyword>
<dbReference type="PANTHER" id="PTHR43244">
    <property type="match status" value="1"/>
</dbReference>
<evidence type="ECO:0000313" key="3">
    <source>
        <dbReference type="EMBL" id="GMA26922.1"/>
    </source>
</evidence>
<reference evidence="3 4" key="1">
    <citation type="journal article" date="2014" name="Int. J. Syst. Evol. Microbiol.">
        <title>Complete genome sequence of Corynebacterium casei LMG S-19264T (=DSM 44701T), isolated from a smear-ripened cheese.</title>
        <authorList>
            <consortium name="US DOE Joint Genome Institute (JGI-PGF)"/>
            <person name="Walter F."/>
            <person name="Albersmeier A."/>
            <person name="Kalinowski J."/>
            <person name="Ruckert C."/>
        </authorList>
    </citation>
    <scope>NUCLEOTIDE SEQUENCE [LARGE SCALE GENOMIC DNA]</scope>
    <source>
        <strain evidence="3 4">NBRC 112289</strain>
    </source>
</reference>
<dbReference type="InterPro" id="IPR011251">
    <property type="entry name" value="Luciferase-like_dom"/>
</dbReference>
<dbReference type="CDD" id="cd01097">
    <property type="entry name" value="Tetrahydromethanopterin_reductase"/>
    <property type="match status" value="1"/>
</dbReference>
<dbReference type="SUPFAM" id="SSF51679">
    <property type="entry name" value="Bacterial luciferase-like"/>
    <property type="match status" value="1"/>
</dbReference>
<dbReference type="NCBIfam" id="TIGR03557">
    <property type="entry name" value="F420_G6P_family"/>
    <property type="match status" value="1"/>
</dbReference>
<keyword evidence="1" id="KW-0560">Oxidoreductase</keyword>
<protein>
    <submittedName>
        <fullName evidence="3">LLM class F420-dependent oxidoreductase</fullName>
    </submittedName>
</protein>
<comment type="caution">
    <text evidence="3">The sequence shown here is derived from an EMBL/GenBank/DDBJ whole genome shotgun (WGS) entry which is preliminary data.</text>
</comment>
<sequence>MSTAPRIGFAAMLEHLPPAEAVELAAVAEQHGFSGTMASDRFQPWVPAQGEAPFVWNVLAAIGQRTTSDLGPGSIAPTVRMHPAVVAQASATLAAMHPHRHWLGLGAGEALDDHVTGQYWPEAPQRINRLFEAIEVIRKLFASGLSGRDVKHDGEFFRLETARLWTMPETAPPILVATAGPVTAKRAGRSADGLIAIGAPHEQLARLVQRFDEGAREAGKDPASTSKVLQLHLAWAPSRDQALANALRLWPNGAMSFPKGDIRSPFEFAQIARLVRPEDLAERMTVSDDPDVHRAAIQRALDLGFDRVYLHNAGPNQREFLEVFGREVLPGLRR</sequence>
<dbReference type="InterPro" id="IPR036661">
    <property type="entry name" value="Luciferase-like_sf"/>
</dbReference>
<accession>A0AA37UG61</accession>
<proteinExistence type="predicted"/>
<gene>
    <name evidence="3" type="ORF">GCM10025874_01750</name>
</gene>
<dbReference type="EMBL" id="BSUL01000001">
    <property type="protein sequence ID" value="GMA26922.1"/>
    <property type="molecule type" value="Genomic_DNA"/>
</dbReference>
<dbReference type="InterPro" id="IPR050564">
    <property type="entry name" value="F420-G6PD/mer"/>
</dbReference>
<organism evidence="3 4">
    <name type="scientific">Arenivirga flava</name>
    <dbReference type="NCBI Taxonomy" id="1930060"/>
    <lineage>
        <taxon>Bacteria</taxon>
        <taxon>Bacillati</taxon>
        <taxon>Actinomycetota</taxon>
        <taxon>Actinomycetes</taxon>
        <taxon>Micrococcales</taxon>
        <taxon>Microbacteriaceae</taxon>
        <taxon>Arenivirga</taxon>
    </lineage>
</organism>
<feature type="domain" description="Luciferase-like" evidence="2">
    <location>
        <begin position="17"/>
        <end position="306"/>
    </location>
</feature>
<dbReference type="Gene3D" id="3.20.20.30">
    <property type="entry name" value="Luciferase-like domain"/>
    <property type="match status" value="1"/>
</dbReference>
<name>A0AA37UG61_9MICO</name>
<dbReference type="AlphaFoldDB" id="A0AA37UG61"/>
<dbReference type="GO" id="GO:0016705">
    <property type="term" value="F:oxidoreductase activity, acting on paired donors, with incorporation or reduction of molecular oxygen"/>
    <property type="evidence" value="ECO:0007669"/>
    <property type="project" value="InterPro"/>
</dbReference>
<dbReference type="InterPro" id="IPR019945">
    <property type="entry name" value="F420_G6P_DH-rel"/>
</dbReference>
<dbReference type="Pfam" id="PF00296">
    <property type="entry name" value="Bac_luciferase"/>
    <property type="match status" value="1"/>
</dbReference>
<evidence type="ECO:0000259" key="2">
    <source>
        <dbReference type="Pfam" id="PF00296"/>
    </source>
</evidence>
<dbReference type="PANTHER" id="PTHR43244:SF1">
    <property type="entry name" value="5,10-METHYLENETETRAHYDROMETHANOPTERIN REDUCTASE"/>
    <property type="match status" value="1"/>
</dbReference>
<dbReference type="Proteomes" id="UP001157160">
    <property type="component" value="Unassembled WGS sequence"/>
</dbReference>